<dbReference type="AlphaFoldDB" id="A0A9P4IDJ7"/>
<name>A0A9P4IDJ7_9PEZI</name>
<dbReference type="EMBL" id="ML978128">
    <property type="protein sequence ID" value="KAF2097373.1"/>
    <property type="molecule type" value="Genomic_DNA"/>
</dbReference>
<gene>
    <name evidence="1" type="ORF">NA57DRAFT_77630</name>
</gene>
<reference evidence="1" key="1">
    <citation type="journal article" date="2020" name="Stud. Mycol.">
        <title>101 Dothideomycetes genomes: a test case for predicting lifestyles and emergence of pathogens.</title>
        <authorList>
            <person name="Haridas S."/>
            <person name="Albert R."/>
            <person name="Binder M."/>
            <person name="Bloem J."/>
            <person name="Labutti K."/>
            <person name="Salamov A."/>
            <person name="Andreopoulos B."/>
            <person name="Baker S."/>
            <person name="Barry K."/>
            <person name="Bills G."/>
            <person name="Bluhm B."/>
            <person name="Cannon C."/>
            <person name="Castanera R."/>
            <person name="Culley D."/>
            <person name="Daum C."/>
            <person name="Ezra D."/>
            <person name="Gonzalez J."/>
            <person name="Henrissat B."/>
            <person name="Kuo A."/>
            <person name="Liang C."/>
            <person name="Lipzen A."/>
            <person name="Lutzoni F."/>
            <person name="Magnuson J."/>
            <person name="Mondo S."/>
            <person name="Nolan M."/>
            <person name="Ohm R."/>
            <person name="Pangilinan J."/>
            <person name="Park H.-J."/>
            <person name="Ramirez L."/>
            <person name="Alfaro M."/>
            <person name="Sun H."/>
            <person name="Tritt A."/>
            <person name="Yoshinaga Y."/>
            <person name="Zwiers L.-H."/>
            <person name="Turgeon B."/>
            <person name="Goodwin S."/>
            <person name="Spatafora J."/>
            <person name="Crous P."/>
            <person name="Grigoriev I."/>
        </authorList>
    </citation>
    <scope>NUCLEOTIDE SEQUENCE</scope>
    <source>
        <strain evidence="1">CBS 133067</strain>
    </source>
</reference>
<evidence type="ECO:0000313" key="2">
    <source>
        <dbReference type="Proteomes" id="UP000799772"/>
    </source>
</evidence>
<protein>
    <submittedName>
        <fullName evidence="1">Uncharacterized protein</fullName>
    </submittedName>
</protein>
<sequence>MAPNLQQTYMTPAYCKTKVYFMWDFVGRTRGMMDMVDPAKPENQKETWEDLTGRAIFSDVLIHDTTGKADMMFINCDEDAEFGDEVKAAGRAVSRAAEM</sequence>
<proteinExistence type="predicted"/>
<comment type="caution">
    <text evidence="1">The sequence shown here is derived from an EMBL/GenBank/DDBJ whole genome shotgun (WGS) entry which is preliminary data.</text>
</comment>
<organism evidence="1 2">
    <name type="scientific">Rhizodiscina lignyota</name>
    <dbReference type="NCBI Taxonomy" id="1504668"/>
    <lineage>
        <taxon>Eukaryota</taxon>
        <taxon>Fungi</taxon>
        <taxon>Dikarya</taxon>
        <taxon>Ascomycota</taxon>
        <taxon>Pezizomycotina</taxon>
        <taxon>Dothideomycetes</taxon>
        <taxon>Pleosporomycetidae</taxon>
        <taxon>Aulographales</taxon>
        <taxon>Rhizodiscinaceae</taxon>
        <taxon>Rhizodiscina</taxon>
    </lineage>
</organism>
<accession>A0A9P4IDJ7</accession>
<keyword evidence="2" id="KW-1185">Reference proteome</keyword>
<dbReference type="Proteomes" id="UP000799772">
    <property type="component" value="Unassembled WGS sequence"/>
</dbReference>
<evidence type="ECO:0000313" key="1">
    <source>
        <dbReference type="EMBL" id="KAF2097373.1"/>
    </source>
</evidence>
<dbReference type="OrthoDB" id="5282002at2759"/>